<comment type="caution">
    <text evidence="1">The sequence shown here is derived from an EMBL/GenBank/DDBJ whole genome shotgun (WGS) entry which is preliminary data.</text>
</comment>
<organism evidence="1 2">
    <name type="scientific">Streptomyces thermodiastaticus</name>
    <dbReference type="NCBI Taxonomy" id="44061"/>
    <lineage>
        <taxon>Bacteria</taxon>
        <taxon>Bacillati</taxon>
        <taxon>Actinomycetota</taxon>
        <taxon>Actinomycetes</taxon>
        <taxon>Kitasatosporales</taxon>
        <taxon>Streptomycetaceae</taxon>
        <taxon>Streptomyces</taxon>
    </lineage>
</organism>
<protein>
    <submittedName>
        <fullName evidence="1">Amino acid permease</fullName>
    </submittedName>
</protein>
<proteinExistence type="predicted"/>
<dbReference type="Proteomes" id="UP001236795">
    <property type="component" value="Unassembled WGS sequence"/>
</dbReference>
<sequence length="69" mass="6700">MATPREDAAGSPGGGQEPALRRVIGPRLLVLFVVGDVLGTGIYATTGEVAGKVGGACGCRSSSGSPSPS</sequence>
<evidence type="ECO:0000313" key="2">
    <source>
        <dbReference type="Proteomes" id="UP001236795"/>
    </source>
</evidence>
<name>A0ABU0KMN7_9ACTN</name>
<dbReference type="EMBL" id="JAUSWC010000022">
    <property type="protein sequence ID" value="MDQ0490544.1"/>
    <property type="molecule type" value="Genomic_DNA"/>
</dbReference>
<keyword evidence="2" id="KW-1185">Reference proteome</keyword>
<evidence type="ECO:0000313" key="1">
    <source>
        <dbReference type="EMBL" id="MDQ0490544.1"/>
    </source>
</evidence>
<reference evidence="1 2" key="1">
    <citation type="submission" date="2023-07" db="EMBL/GenBank/DDBJ databases">
        <title>Genomic Encyclopedia of Type Strains, Phase IV (KMG-IV): sequencing the most valuable type-strain genomes for metagenomic binning, comparative biology and taxonomic classification.</title>
        <authorList>
            <person name="Goeker M."/>
        </authorList>
    </citation>
    <scope>NUCLEOTIDE SEQUENCE [LARGE SCALE GENOMIC DNA]</scope>
    <source>
        <strain evidence="1 2">DSM 40573</strain>
    </source>
</reference>
<gene>
    <name evidence="1" type="ORF">QO019_005427</name>
</gene>
<accession>A0ABU0KMN7</accession>